<feature type="compositionally biased region" description="Polar residues" evidence="1">
    <location>
        <begin position="379"/>
        <end position="388"/>
    </location>
</feature>
<evidence type="ECO:0000313" key="2">
    <source>
        <dbReference type="Ensembl" id="ENSGACP00000000937.2"/>
    </source>
</evidence>
<proteinExistence type="predicted"/>
<dbReference type="FunCoup" id="G3N6L2">
    <property type="interactions" value="836"/>
</dbReference>
<dbReference type="GeneTree" id="ENSGT00390000017407"/>
<dbReference type="InterPro" id="IPR021281">
    <property type="entry name" value="SNAPC2"/>
</dbReference>
<dbReference type="PANTHER" id="PTHR15132:SF1">
    <property type="entry name" value="SNRNA-ACTIVATING PROTEIN COMPLEX SUBUNIT 2"/>
    <property type="match status" value="1"/>
</dbReference>
<dbReference type="GO" id="GO:0016251">
    <property type="term" value="F:RNA polymerase II general transcription initiation factor activity"/>
    <property type="evidence" value="ECO:0007669"/>
    <property type="project" value="InterPro"/>
</dbReference>
<dbReference type="PANTHER" id="PTHR15132">
    <property type="entry name" value="SNRNA-ACTIVATING PROTEIN COMPLEX SUBUNIT 2"/>
    <property type="match status" value="1"/>
</dbReference>
<keyword evidence="3" id="KW-1185">Reference proteome</keyword>
<dbReference type="Pfam" id="PF11035">
    <property type="entry name" value="SNAPC2"/>
    <property type="match status" value="1"/>
</dbReference>
<dbReference type="GO" id="GO:0009301">
    <property type="term" value="P:snRNA transcription"/>
    <property type="evidence" value="ECO:0007669"/>
    <property type="project" value="InterPro"/>
</dbReference>
<reference evidence="2" key="3">
    <citation type="submission" date="2025-09" db="UniProtKB">
        <authorList>
            <consortium name="Ensembl"/>
        </authorList>
    </citation>
    <scope>IDENTIFICATION</scope>
</reference>
<dbReference type="Ensembl" id="ENSGACT00000000937.2">
    <property type="protein sequence ID" value="ENSGACP00000000937.2"/>
    <property type="gene ID" value="ENSGACG00000000726.2"/>
</dbReference>
<dbReference type="STRING" id="69293.ENSGACP00000000937"/>
<protein>
    <recommendedName>
        <fullName evidence="4">snRNA-activating protein complex subunit 2</fullName>
    </recommendedName>
</protein>
<organism evidence="2 3">
    <name type="scientific">Gasterosteus aculeatus aculeatus</name>
    <name type="common">three-spined stickleback</name>
    <dbReference type="NCBI Taxonomy" id="481459"/>
    <lineage>
        <taxon>Eukaryota</taxon>
        <taxon>Metazoa</taxon>
        <taxon>Chordata</taxon>
        <taxon>Craniata</taxon>
        <taxon>Vertebrata</taxon>
        <taxon>Euteleostomi</taxon>
        <taxon>Actinopterygii</taxon>
        <taxon>Neopterygii</taxon>
        <taxon>Teleostei</taxon>
        <taxon>Neoteleostei</taxon>
        <taxon>Acanthomorphata</taxon>
        <taxon>Eupercaria</taxon>
        <taxon>Perciformes</taxon>
        <taxon>Cottioidei</taxon>
        <taxon>Gasterosteales</taxon>
        <taxon>Gasterosteidae</taxon>
        <taxon>Gasterosteus</taxon>
    </lineage>
</organism>
<dbReference type="GO" id="GO:0016604">
    <property type="term" value="C:nuclear body"/>
    <property type="evidence" value="ECO:0007669"/>
    <property type="project" value="TreeGrafter"/>
</dbReference>
<feature type="region of interest" description="Disordered" evidence="1">
    <location>
        <begin position="354"/>
        <end position="390"/>
    </location>
</feature>
<feature type="compositionally biased region" description="Polar residues" evidence="1">
    <location>
        <begin position="136"/>
        <end position="145"/>
    </location>
</feature>
<dbReference type="Proteomes" id="UP000007635">
    <property type="component" value="Chromosome VII"/>
</dbReference>
<evidence type="ECO:0008006" key="4">
    <source>
        <dbReference type="Google" id="ProtNLM"/>
    </source>
</evidence>
<feature type="region of interest" description="Disordered" evidence="1">
    <location>
        <begin position="1"/>
        <end position="26"/>
    </location>
</feature>
<evidence type="ECO:0000256" key="1">
    <source>
        <dbReference type="SAM" id="MobiDB-lite"/>
    </source>
</evidence>
<feature type="region of interest" description="Disordered" evidence="1">
    <location>
        <begin position="136"/>
        <end position="171"/>
    </location>
</feature>
<dbReference type="AlphaFoldDB" id="G3N6L2"/>
<feature type="compositionally biased region" description="Basic residues" evidence="1">
    <location>
        <begin position="1"/>
        <end position="10"/>
    </location>
</feature>
<dbReference type="InParanoid" id="G3N6L2"/>
<feature type="compositionally biased region" description="Low complexity" evidence="1">
    <location>
        <begin position="206"/>
        <end position="215"/>
    </location>
</feature>
<sequence length="413" mass="45164">MKPPPRKRTKPDRQLTPDPPPTKKPVRWQRSELKNVLKALQILYRKSAGNRDIDYAYLQKHVRTRSITEFQTLVDFLKDNILSLVSLKLKKRRFQEESFRKPIDMWTEMASVIAGRREEAITSAFSQMLMVSSTEPCTLRNSDPPQTLPVRPIKGIPVPGTPGSGSTAPVKTQNVDSSLIQTTQLPSAQSPTTISASSPSAPPSSGPHAALSSSATGQALVPSTAPPSSAATHLFSSPPAACYAKFGCTSKSATKDNRRVFGAMGAVDFEKIYCYLSSIHQPKNDCHLSPMESAIMLDLLMSLPEELPLLDCKKLHKHLIQVHLMYKFLSCTADSKMAHQMFEELKEGLCAGGDEQANREQSPAQAGGGKNPQPDEAESQSSGSTDALGQSGDWVLCPPLNPFMVPLKLLMRK</sequence>
<dbReference type="Bgee" id="ENSGACG00000000726">
    <property type="expression patterns" value="Expressed in zone of skin and 12 other cell types or tissues"/>
</dbReference>
<accession>G3N6L2</accession>
<reference evidence="2 3" key="1">
    <citation type="journal article" date="2021" name="G3 (Bethesda)">
        <title>Improved contiguity of the threespine stickleback genome using long-read sequencing.</title>
        <authorList>
            <person name="Nath S."/>
            <person name="Shaw D.E."/>
            <person name="White M.A."/>
        </authorList>
    </citation>
    <scope>NUCLEOTIDE SEQUENCE [LARGE SCALE GENOMIC DNA]</scope>
    <source>
        <strain evidence="2 3">Lake Benthic</strain>
    </source>
</reference>
<feature type="region of interest" description="Disordered" evidence="1">
    <location>
        <begin position="184"/>
        <end position="230"/>
    </location>
</feature>
<evidence type="ECO:0000313" key="3">
    <source>
        <dbReference type="Proteomes" id="UP000007635"/>
    </source>
</evidence>
<reference evidence="2" key="2">
    <citation type="submission" date="2025-08" db="UniProtKB">
        <authorList>
            <consortium name="Ensembl"/>
        </authorList>
    </citation>
    <scope>IDENTIFICATION</scope>
</reference>
<name>G3N6L2_GASAC</name>
<feature type="compositionally biased region" description="Low complexity" evidence="1">
    <location>
        <begin position="186"/>
        <end position="199"/>
    </location>
</feature>